<dbReference type="PANTHER" id="PTHR30482">
    <property type="entry name" value="HIGH-AFFINITY BRANCHED-CHAIN AMINO ACID TRANSPORT SYSTEM PERMEASE"/>
    <property type="match status" value="1"/>
</dbReference>
<feature type="transmembrane region" description="Helical" evidence="6">
    <location>
        <begin position="21"/>
        <end position="45"/>
    </location>
</feature>
<evidence type="ECO:0000256" key="2">
    <source>
        <dbReference type="ARBA" id="ARBA00022475"/>
    </source>
</evidence>
<feature type="transmembrane region" description="Helical" evidence="6">
    <location>
        <begin position="103"/>
        <end position="121"/>
    </location>
</feature>
<gene>
    <name evidence="7" type="ORF">LCGC14_0869060</name>
</gene>
<feature type="transmembrane region" description="Helical" evidence="6">
    <location>
        <begin position="51"/>
        <end position="71"/>
    </location>
</feature>
<feature type="transmembrane region" description="Helical" evidence="6">
    <location>
        <begin position="78"/>
        <end position="97"/>
    </location>
</feature>
<proteinExistence type="predicted"/>
<feature type="transmembrane region" description="Helical" evidence="6">
    <location>
        <begin position="183"/>
        <end position="207"/>
    </location>
</feature>
<comment type="subcellular location">
    <subcellularLocation>
        <location evidence="1">Cell membrane</location>
        <topology evidence="1">Multi-pass membrane protein</topology>
    </subcellularLocation>
</comment>
<dbReference type="PANTHER" id="PTHR30482:SF10">
    <property type="entry name" value="HIGH-AFFINITY BRANCHED-CHAIN AMINO ACID TRANSPORT PROTEIN BRAE"/>
    <property type="match status" value="1"/>
</dbReference>
<feature type="transmembrane region" description="Helical" evidence="6">
    <location>
        <begin position="347"/>
        <end position="366"/>
    </location>
</feature>
<keyword evidence="5 6" id="KW-0472">Membrane</keyword>
<keyword evidence="4 6" id="KW-1133">Transmembrane helix</keyword>
<feature type="transmembrane region" description="Helical" evidence="6">
    <location>
        <begin position="128"/>
        <end position="148"/>
    </location>
</feature>
<dbReference type="GO" id="GO:0005886">
    <property type="term" value="C:plasma membrane"/>
    <property type="evidence" value="ECO:0007669"/>
    <property type="project" value="UniProtKB-SubCell"/>
</dbReference>
<dbReference type="GO" id="GO:0015658">
    <property type="term" value="F:branched-chain amino acid transmembrane transporter activity"/>
    <property type="evidence" value="ECO:0007669"/>
    <property type="project" value="InterPro"/>
</dbReference>
<evidence type="ECO:0000313" key="7">
    <source>
        <dbReference type="EMBL" id="KKN26996.1"/>
    </source>
</evidence>
<evidence type="ECO:0000256" key="4">
    <source>
        <dbReference type="ARBA" id="ARBA00022989"/>
    </source>
</evidence>
<keyword evidence="3 6" id="KW-0812">Transmembrane</keyword>
<sequence>MSKLKEELSQKISGFPSYFKSWVKTFSGGLTLLCLLILIVLPFIVQGRHTFIRTLSLALIFCIFAASWDFLAGIAGQISFGHAIFFGIAGYLCAYFIKYQNWFASFIFLLVATFFCLLVIFKKKRLYILLFFLLGGDLLFVAFMFVVYLFSPMWLAIITGAVGAVFFGLIIGIPSLRLKGPYLALGTLAFNLILLKIFLMGSLASIFFGSEGIPAIPKLSYNVTEEFYILLISMIISFIVLIQITKSKFGTILKSVRDDETGAVASGIDTTNYKIFAFMISAFFAGLAGAFYALYIGAVNPTGNYGMLNSFLVIIMASLGGVATISGSAVGAFFFIFLEFALIQAELLNWVQLIFAIILIVVVRFSERGILRPALEYLKDLWDILAGR</sequence>
<comment type="caution">
    <text evidence="7">The sequence shown here is derived from an EMBL/GenBank/DDBJ whole genome shotgun (WGS) entry which is preliminary data.</text>
</comment>
<feature type="transmembrane region" description="Helical" evidence="6">
    <location>
        <begin position="310"/>
        <end position="335"/>
    </location>
</feature>
<organism evidence="7">
    <name type="scientific">marine sediment metagenome</name>
    <dbReference type="NCBI Taxonomy" id="412755"/>
    <lineage>
        <taxon>unclassified sequences</taxon>
        <taxon>metagenomes</taxon>
        <taxon>ecological metagenomes</taxon>
    </lineage>
</organism>
<evidence type="ECO:0000256" key="6">
    <source>
        <dbReference type="SAM" id="Phobius"/>
    </source>
</evidence>
<reference evidence="7" key="1">
    <citation type="journal article" date="2015" name="Nature">
        <title>Complex archaea that bridge the gap between prokaryotes and eukaryotes.</title>
        <authorList>
            <person name="Spang A."/>
            <person name="Saw J.H."/>
            <person name="Jorgensen S.L."/>
            <person name="Zaremba-Niedzwiedzka K."/>
            <person name="Martijn J."/>
            <person name="Lind A.E."/>
            <person name="van Eijk R."/>
            <person name="Schleper C."/>
            <person name="Guy L."/>
            <person name="Ettema T.J."/>
        </authorList>
    </citation>
    <scope>NUCLEOTIDE SEQUENCE</scope>
</reference>
<dbReference type="Pfam" id="PF02653">
    <property type="entry name" value="BPD_transp_2"/>
    <property type="match status" value="1"/>
</dbReference>
<dbReference type="InterPro" id="IPR043428">
    <property type="entry name" value="LivM-like"/>
</dbReference>
<evidence type="ECO:0008006" key="8">
    <source>
        <dbReference type="Google" id="ProtNLM"/>
    </source>
</evidence>
<dbReference type="CDD" id="cd06581">
    <property type="entry name" value="TM_PBP1_LivM_like"/>
    <property type="match status" value="1"/>
</dbReference>
<name>A0A0F9RPU8_9ZZZZ</name>
<accession>A0A0F9RPU8</accession>
<feature type="transmembrane region" description="Helical" evidence="6">
    <location>
        <begin position="227"/>
        <end position="245"/>
    </location>
</feature>
<dbReference type="InterPro" id="IPR001851">
    <property type="entry name" value="ABC_transp_permease"/>
</dbReference>
<dbReference type="EMBL" id="LAZR01002676">
    <property type="protein sequence ID" value="KKN26996.1"/>
    <property type="molecule type" value="Genomic_DNA"/>
</dbReference>
<dbReference type="AlphaFoldDB" id="A0A0F9RPU8"/>
<evidence type="ECO:0000256" key="1">
    <source>
        <dbReference type="ARBA" id="ARBA00004651"/>
    </source>
</evidence>
<evidence type="ECO:0000256" key="3">
    <source>
        <dbReference type="ARBA" id="ARBA00022692"/>
    </source>
</evidence>
<protein>
    <recommendedName>
        <fullName evidence="8">Branched-chain amino acid ABC transporter permease</fullName>
    </recommendedName>
</protein>
<evidence type="ECO:0000256" key="5">
    <source>
        <dbReference type="ARBA" id="ARBA00023136"/>
    </source>
</evidence>
<feature type="transmembrane region" description="Helical" evidence="6">
    <location>
        <begin position="275"/>
        <end position="298"/>
    </location>
</feature>
<keyword evidence="2" id="KW-1003">Cell membrane</keyword>
<feature type="transmembrane region" description="Helical" evidence="6">
    <location>
        <begin position="154"/>
        <end position="176"/>
    </location>
</feature>